<dbReference type="FunFam" id="3.30.530.20:FF:000025">
    <property type="entry name" value="Phosphatidylinositol transfer protein beta"/>
    <property type="match status" value="1"/>
</dbReference>
<protein>
    <recommendedName>
        <fullName evidence="1">Phosphatidylinositol transfer protein N-terminal domain-containing protein</fullName>
    </recommendedName>
</protein>
<name>A0A813X965_9BILA</name>
<dbReference type="InterPro" id="IPR001666">
    <property type="entry name" value="PI_transfer"/>
</dbReference>
<dbReference type="Proteomes" id="UP000663879">
    <property type="component" value="Unassembled WGS sequence"/>
</dbReference>
<gene>
    <name evidence="2" type="ORF">OXX778_LOCUS9560</name>
</gene>
<dbReference type="InterPro" id="IPR023393">
    <property type="entry name" value="START-like_dom_sf"/>
</dbReference>
<proteinExistence type="predicted"/>
<dbReference type="SUPFAM" id="SSF55961">
    <property type="entry name" value="Bet v1-like"/>
    <property type="match status" value="1"/>
</dbReference>
<accession>A0A813X965</accession>
<dbReference type="OrthoDB" id="18453at2759"/>
<dbReference type="Pfam" id="PF02121">
    <property type="entry name" value="IP_trans"/>
    <property type="match status" value="1"/>
</dbReference>
<dbReference type="PRINTS" id="PR00391">
    <property type="entry name" value="PITRANSFER"/>
</dbReference>
<comment type="caution">
    <text evidence="2">The sequence shown here is derived from an EMBL/GenBank/DDBJ whole genome shotgun (WGS) entry which is preliminary data.</text>
</comment>
<dbReference type="AlphaFoldDB" id="A0A813X965"/>
<evidence type="ECO:0000313" key="3">
    <source>
        <dbReference type="Proteomes" id="UP000663879"/>
    </source>
</evidence>
<dbReference type="GO" id="GO:0031210">
    <property type="term" value="F:phosphatidylcholine binding"/>
    <property type="evidence" value="ECO:0007669"/>
    <property type="project" value="TreeGrafter"/>
</dbReference>
<dbReference type="InterPro" id="IPR055261">
    <property type="entry name" value="PI_transfer_N"/>
</dbReference>
<evidence type="ECO:0000259" key="1">
    <source>
        <dbReference type="Pfam" id="PF02121"/>
    </source>
</evidence>
<evidence type="ECO:0000313" key="2">
    <source>
        <dbReference type="EMBL" id="CAF0863524.1"/>
    </source>
</evidence>
<dbReference type="Gene3D" id="3.30.530.20">
    <property type="match status" value="1"/>
</dbReference>
<dbReference type="GO" id="GO:0008526">
    <property type="term" value="F:phosphatidylinositol transfer activity"/>
    <property type="evidence" value="ECO:0007669"/>
    <property type="project" value="TreeGrafter"/>
</dbReference>
<dbReference type="GO" id="GO:0035091">
    <property type="term" value="F:phosphatidylinositol binding"/>
    <property type="evidence" value="ECO:0007669"/>
    <property type="project" value="TreeGrafter"/>
</dbReference>
<dbReference type="PANTHER" id="PTHR10658">
    <property type="entry name" value="PHOSPHATIDYLINOSITOL TRANSFER PROTEIN"/>
    <property type="match status" value="1"/>
</dbReference>
<dbReference type="GO" id="GO:0005737">
    <property type="term" value="C:cytoplasm"/>
    <property type="evidence" value="ECO:0007669"/>
    <property type="project" value="TreeGrafter"/>
</dbReference>
<sequence>MLIKEFRVILPMTVEEYQVAQLWSVAKSSKENTGGGEGIVVLKNEAFHNKTDLFQNYCNGQYTNKIYKLQSKVPWWVRRLAPKGSLELHEEAWNAYPYCRTVINNPDYMKENFFIKIESLHIQDDGSLDNPFNLSKDQLNKREVVYIDIANDPISSADYSESEDPTKFFSKKTGRGNLQPDWRKTTKPIMCAYKLVTVEFKWFGLQGKVEKFIQSSERRLFTRFHRQLFCWIDEWHGLTMQDIRRIEDEVQKELEKEIAEGKVKGFVSNDE</sequence>
<dbReference type="GO" id="GO:0008525">
    <property type="term" value="F:phosphatidylcholine transporter activity"/>
    <property type="evidence" value="ECO:0007669"/>
    <property type="project" value="TreeGrafter"/>
</dbReference>
<dbReference type="PANTHER" id="PTHR10658:SF11">
    <property type="entry name" value="VIBRATOR, ISOFORM B"/>
    <property type="match status" value="1"/>
</dbReference>
<reference evidence="2" key="1">
    <citation type="submission" date="2021-02" db="EMBL/GenBank/DDBJ databases">
        <authorList>
            <person name="Nowell W R."/>
        </authorList>
    </citation>
    <scope>NUCLEOTIDE SEQUENCE</scope>
    <source>
        <strain evidence="2">Ploen Becks lab</strain>
    </source>
</reference>
<organism evidence="2 3">
    <name type="scientific">Brachionus calyciflorus</name>
    <dbReference type="NCBI Taxonomy" id="104777"/>
    <lineage>
        <taxon>Eukaryota</taxon>
        <taxon>Metazoa</taxon>
        <taxon>Spiralia</taxon>
        <taxon>Gnathifera</taxon>
        <taxon>Rotifera</taxon>
        <taxon>Eurotatoria</taxon>
        <taxon>Monogononta</taxon>
        <taxon>Pseudotrocha</taxon>
        <taxon>Ploima</taxon>
        <taxon>Brachionidae</taxon>
        <taxon>Brachionus</taxon>
    </lineage>
</organism>
<dbReference type="EMBL" id="CAJNOC010001421">
    <property type="protein sequence ID" value="CAF0863524.1"/>
    <property type="molecule type" value="Genomic_DNA"/>
</dbReference>
<keyword evidence="3" id="KW-1185">Reference proteome</keyword>
<feature type="domain" description="Phosphatidylinositol transfer protein N-terminal" evidence="1">
    <location>
        <begin position="1"/>
        <end position="252"/>
    </location>
</feature>